<feature type="transmembrane region" description="Helical" evidence="7">
    <location>
        <begin position="102"/>
        <end position="125"/>
    </location>
</feature>
<comment type="caution">
    <text evidence="10">The sequence shown here is derived from an EMBL/GenBank/DDBJ whole genome shotgun (WGS) entry which is preliminary data.</text>
</comment>
<feature type="transmembrane region" description="Helical" evidence="7">
    <location>
        <begin position="183"/>
        <end position="213"/>
    </location>
</feature>
<dbReference type="PROSITE" id="PS50893">
    <property type="entry name" value="ABC_TRANSPORTER_2"/>
    <property type="match status" value="1"/>
</dbReference>
<proteinExistence type="predicted"/>
<dbReference type="InterPro" id="IPR039421">
    <property type="entry name" value="Type_1_exporter"/>
</dbReference>
<dbReference type="InterPro" id="IPR036640">
    <property type="entry name" value="ABC1_TM_sf"/>
</dbReference>
<dbReference type="Pfam" id="PF00005">
    <property type="entry name" value="ABC_tran"/>
    <property type="match status" value="1"/>
</dbReference>
<evidence type="ECO:0000256" key="6">
    <source>
        <dbReference type="ARBA" id="ARBA00023136"/>
    </source>
</evidence>
<dbReference type="InterPro" id="IPR003593">
    <property type="entry name" value="AAA+_ATPase"/>
</dbReference>
<dbReference type="Proteomes" id="UP000190827">
    <property type="component" value="Unassembled WGS sequence"/>
</dbReference>
<keyword evidence="6 7" id="KW-0472">Membrane</keyword>
<accession>A0ABY1LPN4</accession>
<feature type="domain" description="ABC transporter" evidence="8">
    <location>
        <begin position="377"/>
        <end position="610"/>
    </location>
</feature>
<dbReference type="SMART" id="SM00382">
    <property type="entry name" value="AAA"/>
    <property type="match status" value="1"/>
</dbReference>
<dbReference type="Gene3D" id="3.40.50.300">
    <property type="entry name" value="P-loop containing nucleotide triphosphate hydrolases"/>
    <property type="match status" value="1"/>
</dbReference>
<evidence type="ECO:0000256" key="4">
    <source>
        <dbReference type="ARBA" id="ARBA00022840"/>
    </source>
</evidence>
<organism evidence="10 11">
    <name type="scientific">Plantibacter cousiniae</name>
    <name type="common">nom. nud.</name>
    <dbReference type="NCBI Taxonomy" id="199709"/>
    <lineage>
        <taxon>Bacteria</taxon>
        <taxon>Bacillati</taxon>
        <taxon>Actinomycetota</taxon>
        <taxon>Actinomycetes</taxon>
        <taxon>Micrococcales</taxon>
        <taxon>Microbacteriaceae</taxon>
        <taxon>Plantibacter</taxon>
    </lineage>
</organism>
<evidence type="ECO:0000256" key="2">
    <source>
        <dbReference type="ARBA" id="ARBA00022692"/>
    </source>
</evidence>
<feature type="transmembrane region" description="Helical" evidence="7">
    <location>
        <begin position="281"/>
        <end position="304"/>
    </location>
</feature>
<dbReference type="EMBL" id="FUZO01000002">
    <property type="protein sequence ID" value="SKC70835.1"/>
    <property type="molecule type" value="Genomic_DNA"/>
</dbReference>
<evidence type="ECO:0000313" key="10">
    <source>
        <dbReference type="EMBL" id="SKC70835.1"/>
    </source>
</evidence>
<dbReference type="InterPro" id="IPR027417">
    <property type="entry name" value="P-loop_NTPase"/>
</dbReference>
<dbReference type="SUPFAM" id="SSF90123">
    <property type="entry name" value="ABC transporter transmembrane region"/>
    <property type="match status" value="1"/>
</dbReference>
<reference evidence="10 11" key="1">
    <citation type="submission" date="2017-02" db="EMBL/GenBank/DDBJ databases">
        <authorList>
            <person name="Varghese N."/>
            <person name="Submissions S."/>
        </authorList>
    </citation>
    <scope>NUCLEOTIDE SEQUENCE [LARGE SCALE GENOMIC DNA]</scope>
    <source>
        <strain evidence="10 11">VKM Ac-1787</strain>
    </source>
</reference>
<evidence type="ECO:0000256" key="1">
    <source>
        <dbReference type="ARBA" id="ARBA00004651"/>
    </source>
</evidence>
<dbReference type="PROSITE" id="PS50929">
    <property type="entry name" value="ABC_TM1F"/>
    <property type="match status" value="1"/>
</dbReference>
<dbReference type="PANTHER" id="PTHR43394:SF1">
    <property type="entry name" value="ATP-BINDING CASSETTE SUB-FAMILY B MEMBER 10, MITOCHONDRIAL"/>
    <property type="match status" value="1"/>
</dbReference>
<sequence length="623" mass="66857">MRTISPPPPGLPSVAYRALILRPYAASIMSSAPIHRPQSEARRRWPNARILWSFIHPYRSRLVVGFLLGLGSTAAALASPLVTKQILDAVGTERDMVQPIALLLGLVVLGAGFGFTQAVLLGNLAEDIVFSVRSLLVGRFFRGRVADLQFRPTGEVVTRVTSDTVLLRQATSSSLVNLVNETIALIGGLVLMAVLDLTLFLVAVGCITVIGVFAGRLMPRIGAAQRLAQESIGRLGGILEGGARAVRTMKAARAESIEEARVLAEARDSMAHGKRANRTEALAWTIAGTGIQFAILVILSVGAWRIGAGWLEVSTLVAFLLYAFQLVEPVSSITMYVAELQAGAAAAARIQETDDIRREDTTAGRSVEPRRSGADALRFDRVGFTYPASARPAIHGFSASFPWHGRIAVVGPSGAGKTSLFSLILGFYRPEAGRILVNGADMSELSLHSIRERIAYVEQETPLLAGTIRYNVAYRFPEADDDELWAALHAVGLRELVERFPLGLDEPVSTTSLSGGQRQRIGVARAIVRRPDILLLDEATAQLDGLAEAAIHDVVERIATDSLVVTIAHRLSTVMDADRIIVMDEGRMSASGTHRELLASSPLYAELVASLRIGPTDGPAPVG</sequence>
<dbReference type="InterPro" id="IPR017871">
    <property type="entry name" value="ABC_transporter-like_CS"/>
</dbReference>
<comment type="subcellular location">
    <subcellularLocation>
        <location evidence="1">Cell membrane</location>
        <topology evidence="1">Multi-pass membrane protein</topology>
    </subcellularLocation>
</comment>
<keyword evidence="3" id="KW-0547">Nucleotide-binding</keyword>
<dbReference type="PROSITE" id="PS00211">
    <property type="entry name" value="ABC_TRANSPORTER_1"/>
    <property type="match status" value="1"/>
</dbReference>
<keyword evidence="11" id="KW-1185">Reference proteome</keyword>
<evidence type="ECO:0000256" key="5">
    <source>
        <dbReference type="ARBA" id="ARBA00022989"/>
    </source>
</evidence>
<dbReference type="CDD" id="cd18551">
    <property type="entry name" value="ABC_6TM_LmrA_like"/>
    <property type="match status" value="1"/>
</dbReference>
<dbReference type="Pfam" id="PF00664">
    <property type="entry name" value="ABC_membrane"/>
    <property type="match status" value="1"/>
</dbReference>
<keyword evidence="4 10" id="KW-0067">ATP-binding</keyword>
<dbReference type="Gene3D" id="1.20.1560.10">
    <property type="entry name" value="ABC transporter type 1, transmembrane domain"/>
    <property type="match status" value="1"/>
</dbReference>
<gene>
    <name evidence="10" type="ORF">SAMN06295973_3244</name>
</gene>
<feature type="domain" description="ABC transmembrane type-1" evidence="9">
    <location>
        <begin position="63"/>
        <end position="342"/>
    </location>
</feature>
<protein>
    <submittedName>
        <fullName evidence="10">ATP-binding cassette, subfamily B</fullName>
    </submittedName>
</protein>
<dbReference type="InterPro" id="IPR003439">
    <property type="entry name" value="ABC_transporter-like_ATP-bd"/>
</dbReference>
<keyword evidence="5 7" id="KW-1133">Transmembrane helix</keyword>
<evidence type="ECO:0000313" key="11">
    <source>
        <dbReference type="Proteomes" id="UP000190827"/>
    </source>
</evidence>
<dbReference type="SUPFAM" id="SSF52540">
    <property type="entry name" value="P-loop containing nucleoside triphosphate hydrolases"/>
    <property type="match status" value="1"/>
</dbReference>
<evidence type="ECO:0000259" key="8">
    <source>
        <dbReference type="PROSITE" id="PS50893"/>
    </source>
</evidence>
<keyword evidence="2 7" id="KW-0812">Transmembrane</keyword>
<evidence type="ECO:0000256" key="3">
    <source>
        <dbReference type="ARBA" id="ARBA00022741"/>
    </source>
</evidence>
<evidence type="ECO:0000259" key="9">
    <source>
        <dbReference type="PROSITE" id="PS50929"/>
    </source>
</evidence>
<dbReference type="InterPro" id="IPR011527">
    <property type="entry name" value="ABC1_TM_dom"/>
</dbReference>
<evidence type="ECO:0000256" key="7">
    <source>
        <dbReference type="SAM" id="Phobius"/>
    </source>
</evidence>
<feature type="transmembrane region" description="Helical" evidence="7">
    <location>
        <begin position="62"/>
        <end position="82"/>
    </location>
</feature>
<dbReference type="GO" id="GO:0005524">
    <property type="term" value="F:ATP binding"/>
    <property type="evidence" value="ECO:0007669"/>
    <property type="project" value="UniProtKB-KW"/>
</dbReference>
<dbReference type="PANTHER" id="PTHR43394">
    <property type="entry name" value="ATP-DEPENDENT PERMEASE MDL1, MITOCHONDRIAL"/>
    <property type="match status" value="1"/>
</dbReference>
<name>A0ABY1LPN4_9MICO</name>